<evidence type="ECO:0000256" key="1">
    <source>
        <dbReference type="SAM" id="MobiDB-lite"/>
    </source>
</evidence>
<sequence>MTAAGLPCSEASKECNIHFLCTLNTAPPLEMLDGIADQIEDGQIHGIWSWDTEYNEPILTLPWKYFCQICRVRGKDASDMEAFNKPDGLRDKEAQSDDDNLDDLDSDKDSVSSNASANSDGGEQPSPQASKEKAKKRSPRKKLLESLEVMYEQVKRFVKPGEPQMPSYTTEKLQEHLQCAQRVGADSELKKFQTQHGIKDTYQMFFIDRLVNSYKGQRTLADKQTALKCAIEALPDCTMSPIWRIRGLNPHLDTPVEILHVVLLGFVKYLWCNVIKNQLKDNKDKKRVLVAWLCSLNVEGLGMDSSTLNGDTLVNYYGSLMGGDFQKIAQVAPFVLHGMPEIMDLKKYLVTLMSEIESFLVHAAKWNVITQNVKRC</sequence>
<dbReference type="Proteomes" id="UP000054988">
    <property type="component" value="Unassembled WGS sequence"/>
</dbReference>
<organism evidence="2 3">
    <name type="scientific">Moniliophthora roreri</name>
    <name type="common">Frosty pod rot fungus</name>
    <name type="synonym">Monilia roreri</name>
    <dbReference type="NCBI Taxonomy" id="221103"/>
    <lineage>
        <taxon>Eukaryota</taxon>
        <taxon>Fungi</taxon>
        <taxon>Dikarya</taxon>
        <taxon>Basidiomycota</taxon>
        <taxon>Agaricomycotina</taxon>
        <taxon>Agaricomycetes</taxon>
        <taxon>Agaricomycetidae</taxon>
        <taxon>Agaricales</taxon>
        <taxon>Marasmiineae</taxon>
        <taxon>Marasmiaceae</taxon>
        <taxon>Moniliophthora</taxon>
    </lineage>
</organism>
<proteinExistence type="predicted"/>
<protein>
    <submittedName>
        <fullName evidence="2">Uncharacterized protein</fullName>
    </submittedName>
</protein>
<dbReference type="AlphaFoldDB" id="A0A0W0FN34"/>
<feature type="region of interest" description="Disordered" evidence="1">
    <location>
        <begin position="83"/>
        <end position="140"/>
    </location>
</feature>
<dbReference type="PANTHER" id="PTHR31912:SF34">
    <property type="entry name" value="NOTOCHORD-RELATED PROTEIN"/>
    <property type="match status" value="1"/>
</dbReference>
<name>A0A0W0FN34_MONRR</name>
<evidence type="ECO:0000313" key="2">
    <source>
        <dbReference type="EMBL" id="KTB37737.1"/>
    </source>
</evidence>
<evidence type="ECO:0000313" key="3">
    <source>
        <dbReference type="Proteomes" id="UP000054988"/>
    </source>
</evidence>
<reference evidence="2 3" key="1">
    <citation type="submission" date="2015-12" db="EMBL/GenBank/DDBJ databases">
        <title>Draft genome sequence of Moniliophthora roreri, the causal agent of frosty pod rot of cacao.</title>
        <authorList>
            <person name="Aime M.C."/>
            <person name="Diaz-Valderrama J.R."/>
            <person name="Kijpornyongpan T."/>
            <person name="Phillips-Mora W."/>
        </authorList>
    </citation>
    <scope>NUCLEOTIDE SEQUENCE [LARGE SCALE GENOMIC DNA]</scope>
    <source>
        <strain evidence="2 3">MCA 2952</strain>
    </source>
</reference>
<dbReference type="EMBL" id="LATX01001822">
    <property type="protein sequence ID" value="KTB37737.1"/>
    <property type="molecule type" value="Genomic_DNA"/>
</dbReference>
<feature type="compositionally biased region" description="Basic and acidic residues" evidence="1">
    <location>
        <begin position="83"/>
        <end position="95"/>
    </location>
</feature>
<accession>A0A0W0FN34</accession>
<feature type="compositionally biased region" description="Acidic residues" evidence="1">
    <location>
        <begin position="96"/>
        <end position="106"/>
    </location>
</feature>
<comment type="caution">
    <text evidence="2">The sequence shown here is derived from an EMBL/GenBank/DDBJ whole genome shotgun (WGS) entry which is preliminary data.</text>
</comment>
<gene>
    <name evidence="2" type="ORF">WG66_9684</name>
</gene>
<dbReference type="PANTHER" id="PTHR31912">
    <property type="entry name" value="IP13529P"/>
    <property type="match status" value="1"/>
</dbReference>
<feature type="compositionally biased region" description="Low complexity" evidence="1">
    <location>
        <begin position="111"/>
        <end position="120"/>
    </location>
</feature>